<dbReference type="STRING" id="1461693.ATO10_07577"/>
<dbReference type="SUPFAM" id="SSF55729">
    <property type="entry name" value="Acyl-CoA N-acyltransferases (Nat)"/>
    <property type="match status" value="1"/>
</dbReference>
<accession>A0A058ZM36</accession>
<keyword evidence="2" id="KW-0808">Transferase</keyword>
<evidence type="ECO:0000259" key="1">
    <source>
        <dbReference type="PROSITE" id="PS51186"/>
    </source>
</evidence>
<gene>
    <name evidence="2" type="ORF">ATO10_07577</name>
</gene>
<comment type="caution">
    <text evidence="2">The sequence shown here is derived from an EMBL/GenBank/DDBJ whole genome shotgun (WGS) entry which is preliminary data.</text>
</comment>
<dbReference type="Gene3D" id="3.40.630.30">
    <property type="match status" value="1"/>
</dbReference>
<proteinExistence type="predicted"/>
<organism evidence="2 3">
    <name type="scientific">Actibacterium atlanticum</name>
    <dbReference type="NCBI Taxonomy" id="1461693"/>
    <lineage>
        <taxon>Bacteria</taxon>
        <taxon>Pseudomonadati</taxon>
        <taxon>Pseudomonadota</taxon>
        <taxon>Alphaproteobacteria</taxon>
        <taxon>Rhodobacterales</taxon>
        <taxon>Roseobacteraceae</taxon>
        <taxon>Actibacterium</taxon>
    </lineage>
</organism>
<evidence type="ECO:0000313" key="2">
    <source>
        <dbReference type="EMBL" id="KCV82232.1"/>
    </source>
</evidence>
<dbReference type="EMBL" id="AQQY01000004">
    <property type="protein sequence ID" value="KCV82232.1"/>
    <property type="molecule type" value="Genomic_DNA"/>
</dbReference>
<dbReference type="InterPro" id="IPR016181">
    <property type="entry name" value="Acyl_CoA_acyltransferase"/>
</dbReference>
<evidence type="ECO:0000313" key="3">
    <source>
        <dbReference type="Proteomes" id="UP000024836"/>
    </source>
</evidence>
<name>A0A058ZM36_9RHOB</name>
<dbReference type="PANTHER" id="PTHR43072">
    <property type="entry name" value="N-ACETYLTRANSFERASE"/>
    <property type="match status" value="1"/>
</dbReference>
<feature type="domain" description="N-acetyltransferase" evidence="1">
    <location>
        <begin position="105"/>
        <end position="236"/>
    </location>
</feature>
<dbReference type="InterPro" id="IPR000182">
    <property type="entry name" value="GNAT_dom"/>
</dbReference>
<dbReference type="Pfam" id="PF00583">
    <property type="entry name" value="Acetyltransf_1"/>
    <property type="match status" value="1"/>
</dbReference>
<reference evidence="2 3" key="1">
    <citation type="submission" date="2013-04" db="EMBL/GenBank/DDBJ databases">
        <title>Shimia sp. 22II-S11-Z10 Genome Sequencing.</title>
        <authorList>
            <person name="Lai Q."/>
            <person name="Li G."/>
            <person name="Shao Z."/>
        </authorList>
    </citation>
    <scope>NUCLEOTIDE SEQUENCE [LARGE SCALE GENOMIC DNA]</scope>
    <source>
        <strain evidence="3">22II-S11-Z10</strain>
    </source>
</reference>
<dbReference type="OrthoDB" id="7301318at2"/>
<dbReference type="Proteomes" id="UP000024836">
    <property type="component" value="Unassembled WGS sequence"/>
</dbReference>
<protein>
    <submittedName>
        <fullName evidence="2">GCN5-like N-acetyltransferase</fullName>
    </submittedName>
</protein>
<dbReference type="CDD" id="cd04301">
    <property type="entry name" value="NAT_SF"/>
    <property type="match status" value="1"/>
</dbReference>
<dbReference type="eggNOG" id="COG0456">
    <property type="taxonomic scope" value="Bacteria"/>
</dbReference>
<dbReference type="GO" id="GO:0016747">
    <property type="term" value="F:acyltransferase activity, transferring groups other than amino-acyl groups"/>
    <property type="evidence" value="ECO:0007669"/>
    <property type="project" value="InterPro"/>
</dbReference>
<dbReference type="PROSITE" id="PS51186">
    <property type="entry name" value="GNAT"/>
    <property type="match status" value="1"/>
</dbReference>
<keyword evidence="3" id="KW-1185">Reference proteome</keyword>
<sequence length="236" mass="25655">MSDYLDVLWATWPAAKETRVGVWTIRAGRGGGKRVSAATATAPATATDLAQAEQAMRALDQEPLFMIRAQDATLDALLQDNGYKIIDPVTVYAAPLSELTTQRPPAIAAFTLWEPLEIMKEIWAGEGIGPSRLAVMARVTGPKASILGRIQNRAAGAAFTAIHENTAMVHAMVVENAYRRQGTAINMMREAAFWAQDQGATELAVVVTDDNADARALYASLNMQPVGHYHYRKKQC</sequence>
<dbReference type="AlphaFoldDB" id="A0A058ZM36"/>